<dbReference type="AlphaFoldDB" id="A0AAC9ARF4"/>
<dbReference type="Proteomes" id="UP000075755">
    <property type="component" value="Chromosome"/>
</dbReference>
<dbReference type="RefSeq" id="WP_067960580.1">
    <property type="nucleotide sequence ID" value="NZ_CP015005.1"/>
</dbReference>
<evidence type="ECO:0000313" key="2">
    <source>
        <dbReference type="EMBL" id="MBB3703847.1"/>
    </source>
</evidence>
<dbReference type="EMBL" id="JACICB010000001">
    <property type="protein sequence ID" value="MBB3703847.1"/>
    <property type="molecule type" value="Genomic_DNA"/>
</dbReference>
<protein>
    <submittedName>
        <fullName evidence="1">Uncharacterized protein</fullName>
    </submittedName>
</protein>
<proteinExistence type="predicted"/>
<name>A0AAC9ARF4_AMIAI</name>
<reference evidence="1 3" key="1">
    <citation type="submission" date="2016-03" db="EMBL/GenBank/DDBJ databases">
        <title>Complete genome of Aminobacter aminovorans KCTC 2477.</title>
        <authorList>
            <person name="Kim K.M."/>
        </authorList>
    </citation>
    <scope>NUCLEOTIDE SEQUENCE [LARGE SCALE GENOMIC DNA]</scope>
    <source>
        <strain evidence="1 3">KCTC 2477</strain>
    </source>
</reference>
<dbReference type="KEGG" id="aak:AA2016_2880"/>
<reference evidence="2 4" key="2">
    <citation type="submission" date="2020-08" db="EMBL/GenBank/DDBJ databases">
        <title>Genomic Encyclopedia of Type Strains, Phase IV (KMG-IV): sequencing the most valuable type-strain genomes for metagenomic binning, comparative biology and taxonomic classification.</title>
        <authorList>
            <person name="Goeker M."/>
        </authorList>
    </citation>
    <scope>NUCLEOTIDE SEQUENCE [LARGE SCALE GENOMIC DNA]</scope>
    <source>
        <strain evidence="2 4">DSM 10368</strain>
    </source>
</reference>
<organism evidence="1 3">
    <name type="scientific">Aminobacter aminovorans</name>
    <name type="common">Chelatobacter heintzii</name>
    <dbReference type="NCBI Taxonomy" id="83263"/>
    <lineage>
        <taxon>Bacteria</taxon>
        <taxon>Pseudomonadati</taxon>
        <taxon>Pseudomonadota</taxon>
        <taxon>Alphaproteobacteria</taxon>
        <taxon>Hyphomicrobiales</taxon>
        <taxon>Phyllobacteriaceae</taxon>
        <taxon>Aminobacter</taxon>
    </lineage>
</organism>
<evidence type="ECO:0000313" key="1">
    <source>
        <dbReference type="EMBL" id="AMS41805.1"/>
    </source>
</evidence>
<dbReference type="EMBL" id="CP015005">
    <property type="protein sequence ID" value="AMS41805.1"/>
    <property type="molecule type" value="Genomic_DNA"/>
</dbReference>
<evidence type="ECO:0000313" key="3">
    <source>
        <dbReference type="Proteomes" id="UP000075755"/>
    </source>
</evidence>
<keyword evidence="4" id="KW-1185">Reference proteome</keyword>
<accession>A0AAC9ARF4</accession>
<dbReference type="Proteomes" id="UP000577697">
    <property type="component" value="Unassembled WGS sequence"/>
</dbReference>
<sequence>MAVFQQIVSLGPNCRAKFHIRKIFGEHISRRGVFDWQVTPVPAVAEYIRRDFNGLFERDDLHVVDGVVFNKRFGTSHMHEFPKDIAENTLDALYAKAREGHDIWCAVSRMALNNDLSTLFVLARPVSAGDMAEISGLIEKARPGRRFLLLAAPEGDHDNHWSGDHEVWKAHLSSFQIRWPLSAIMAEQMRRLRKNVRYLRPRSMRA</sequence>
<gene>
    <name evidence="1" type="ORF">AA2016_2880</name>
    <name evidence="2" type="ORF">FHS67_000141</name>
</gene>
<evidence type="ECO:0000313" key="4">
    <source>
        <dbReference type="Proteomes" id="UP000577697"/>
    </source>
</evidence>